<comment type="subunit">
    <text evidence="2">Heterodimer of SbcC and SbcD.</text>
</comment>
<evidence type="ECO:0000256" key="2">
    <source>
        <dbReference type="ARBA" id="ARBA00011322"/>
    </source>
</evidence>
<name>A0ABS2GGD3_9FIRM</name>
<evidence type="ECO:0000259" key="5">
    <source>
        <dbReference type="Pfam" id="PF13514"/>
    </source>
</evidence>
<comment type="caution">
    <text evidence="6">The sequence shown here is derived from an EMBL/GenBank/DDBJ whole genome shotgun (WGS) entry which is preliminary data.</text>
</comment>
<evidence type="ECO:0000313" key="6">
    <source>
        <dbReference type="EMBL" id="MBM6913111.1"/>
    </source>
</evidence>
<gene>
    <name evidence="6" type="ORF">H6A01_07245</name>
</gene>
<keyword evidence="7" id="KW-1185">Reference proteome</keyword>
<evidence type="ECO:0000256" key="4">
    <source>
        <dbReference type="SAM" id="Coils"/>
    </source>
</evidence>
<protein>
    <recommendedName>
        <fullName evidence="3">Nuclease SbcCD subunit C</fullName>
    </recommendedName>
</protein>
<feature type="coiled-coil region" evidence="4">
    <location>
        <begin position="382"/>
        <end position="423"/>
    </location>
</feature>
<dbReference type="PANTHER" id="PTHR32114:SF2">
    <property type="entry name" value="ABC TRANSPORTER ABCH.3"/>
    <property type="match status" value="1"/>
</dbReference>
<dbReference type="PANTHER" id="PTHR32114">
    <property type="entry name" value="ABC TRANSPORTER ABCH.3"/>
    <property type="match status" value="1"/>
</dbReference>
<comment type="similarity">
    <text evidence="1">Belongs to the SMC family. SbcC subfamily.</text>
</comment>
<dbReference type="RefSeq" id="WP_205088091.1">
    <property type="nucleotide sequence ID" value="NZ_JACJLA010000012.1"/>
</dbReference>
<keyword evidence="4" id="KW-0175">Coiled coil</keyword>
<dbReference type="Proteomes" id="UP000707138">
    <property type="component" value="Unassembled WGS sequence"/>
</dbReference>
<sequence>MKLLSLRLENFKGLRDYALDIPDGRSISIYGDNATGKTTIFDAFCWLLWGKDSRNRKDFEIKTIGPDGHVIHRLDHVVEGVLQTKEGEVTLRRTFRENYTRKRGGTTEELTGHTTVYEVNGVPIKEKEYKEFINSLIPEDLFKLITNPLYFNEQMSWQDRRKLLVAICGEIDDATIIHRHDTLHPLLDVLSKRSIEDEKKIIEKRRRAINDELKLIPPRIDELTKTLVEDTGDYDRLISRREELSRLIDAKYKERSLVTTEDVLHDKERELIQLKRKLAARKDEIVASAREREAANNRKLGAYADKLDNLEGMMLANNRQCKSIEEEKERASKMLSALQMSFNTINTTEYVDTIDTHCNVCHQPLPAEQIEAVRKRAREQFNMKKSRNLRETKEAIEKAQQEFAMAEEAIVTLKQKYTSLDEEYTLLDKERNDFEFSCKLFDTGIDFESDEECNKLKVAIQQAEEAVKHAELLSSDSLNDIDKEIAAFKIDLAKTNMDIAACEINVKTQERIRELEEQNRALAIEYEELMQRTYLIEEFTKVKINEIENSIAENFKLARFKLFEEQINSGITECCETMYNDVPFRSLNNAARINVGLDIINTISKHYDITAPVFIDNAEAVTRFIDCDSQVIRLVVNENCKELICN</sequence>
<dbReference type="SUPFAM" id="SSF52540">
    <property type="entry name" value="P-loop containing nucleoside triphosphate hydrolases"/>
    <property type="match status" value="1"/>
</dbReference>
<dbReference type="InterPro" id="IPR027417">
    <property type="entry name" value="P-loop_NTPase"/>
</dbReference>
<evidence type="ECO:0000256" key="3">
    <source>
        <dbReference type="ARBA" id="ARBA00013368"/>
    </source>
</evidence>
<evidence type="ECO:0000313" key="7">
    <source>
        <dbReference type="Proteomes" id="UP000707138"/>
    </source>
</evidence>
<feature type="coiled-coil region" evidence="4">
    <location>
        <begin position="257"/>
        <end position="341"/>
    </location>
</feature>
<accession>A0ABS2GGD3</accession>
<evidence type="ECO:0000256" key="1">
    <source>
        <dbReference type="ARBA" id="ARBA00006930"/>
    </source>
</evidence>
<dbReference type="Gene3D" id="3.40.50.300">
    <property type="entry name" value="P-loop containing nucleotide triphosphate hydrolases"/>
    <property type="match status" value="1"/>
</dbReference>
<dbReference type="EMBL" id="JACJLA010000012">
    <property type="protein sequence ID" value="MBM6913111.1"/>
    <property type="molecule type" value="Genomic_DNA"/>
</dbReference>
<feature type="coiled-coil region" evidence="4">
    <location>
        <begin position="505"/>
        <end position="532"/>
    </location>
</feature>
<organism evidence="6 7">
    <name type="scientific">Veillonella magna</name>
    <dbReference type="NCBI Taxonomy" id="464322"/>
    <lineage>
        <taxon>Bacteria</taxon>
        <taxon>Bacillati</taxon>
        <taxon>Bacillota</taxon>
        <taxon>Negativicutes</taxon>
        <taxon>Veillonellales</taxon>
        <taxon>Veillonellaceae</taxon>
        <taxon>Veillonella</taxon>
    </lineage>
</organism>
<dbReference type="Pfam" id="PF13514">
    <property type="entry name" value="AAA_27"/>
    <property type="match status" value="1"/>
</dbReference>
<proteinExistence type="inferred from homology"/>
<feature type="domain" description="YhaN AAA" evidence="5">
    <location>
        <begin position="1"/>
        <end position="60"/>
    </location>
</feature>
<reference evidence="6 7" key="1">
    <citation type="journal article" date="2021" name="Sci. Rep.">
        <title>The distribution of antibiotic resistance genes in chicken gut microbiota commensals.</title>
        <authorList>
            <person name="Juricova H."/>
            <person name="Matiasovicova J."/>
            <person name="Kubasova T."/>
            <person name="Cejkova D."/>
            <person name="Rychlik I."/>
        </authorList>
    </citation>
    <scope>NUCLEOTIDE SEQUENCE [LARGE SCALE GENOMIC DNA]</scope>
    <source>
        <strain evidence="6 7">An537</strain>
    </source>
</reference>
<dbReference type="InterPro" id="IPR038734">
    <property type="entry name" value="YhaN_AAA"/>
</dbReference>